<protein>
    <recommendedName>
        <fullName evidence="1">MutL C-terminal dimerisation domain-containing protein</fullName>
    </recommendedName>
</protein>
<gene>
    <name evidence="2" type="ORF">WJX73_002198</name>
</gene>
<keyword evidence="3" id="KW-1185">Reference proteome</keyword>
<reference evidence="2 3" key="1">
    <citation type="journal article" date="2024" name="Nat. Commun.">
        <title>Phylogenomics reveals the evolutionary origins of lichenization in chlorophyte algae.</title>
        <authorList>
            <person name="Puginier C."/>
            <person name="Libourel C."/>
            <person name="Otte J."/>
            <person name="Skaloud P."/>
            <person name="Haon M."/>
            <person name="Grisel S."/>
            <person name="Petersen M."/>
            <person name="Berrin J.G."/>
            <person name="Delaux P.M."/>
            <person name="Dal Grande F."/>
            <person name="Keller J."/>
        </authorList>
    </citation>
    <scope>NUCLEOTIDE SEQUENCE [LARGE SCALE GENOMIC DNA]</scope>
    <source>
        <strain evidence="2 3">SAG 2036</strain>
    </source>
</reference>
<dbReference type="Gene3D" id="3.30.1540.20">
    <property type="entry name" value="MutL, C-terminal domain, dimerisation subdomain"/>
    <property type="match status" value="1"/>
</dbReference>
<dbReference type="InterPro" id="IPR014790">
    <property type="entry name" value="MutL_C"/>
</dbReference>
<dbReference type="EMBL" id="JALJOQ010000010">
    <property type="protein sequence ID" value="KAK9811948.1"/>
    <property type="molecule type" value="Genomic_DNA"/>
</dbReference>
<evidence type="ECO:0000313" key="2">
    <source>
        <dbReference type="EMBL" id="KAK9811948.1"/>
    </source>
</evidence>
<name>A0AAW1PTK6_9CHLO</name>
<proteinExistence type="predicted"/>
<organism evidence="2 3">
    <name type="scientific">Symbiochloris irregularis</name>
    <dbReference type="NCBI Taxonomy" id="706552"/>
    <lineage>
        <taxon>Eukaryota</taxon>
        <taxon>Viridiplantae</taxon>
        <taxon>Chlorophyta</taxon>
        <taxon>core chlorophytes</taxon>
        <taxon>Trebouxiophyceae</taxon>
        <taxon>Trebouxiales</taxon>
        <taxon>Trebouxiaceae</taxon>
        <taxon>Symbiochloris</taxon>
    </lineage>
</organism>
<accession>A0AAW1PTK6</accession>
<feature type="domain" description="MutL C-terminal dimerisation" evidence="1">
    <location>
        <begin position="60"/>
        <end position="136"/>
    </location>
</feature>
<dbReference type="GO" id="GO:0006298">
    <property type="term" value="P:mismatch repair"/>
    <property type="evidence" value="ECO:0007669"/>
    <property type="project" value="InterPro"/>
</dbReference>
<dbReference type="Pfam" id="PF08676">
    <property type="entry name" value="MutL_C"/>
    <property type="match status" value="1"/>
</dbReference>
<dbReference type="Proteomes" id="UP001465755">
    <property type="component" value="Unassembled WGS sequence"/>
</dbReference>
<dbReference type="GO" id="GO:0005524">
    <property type="term" value="F:ATP binding"/>
    <property type="evidence" value="ECO:0007669"/>
    <property type="project" value="InterPro"/>
</dbReference>
<comment type="caution">
    <text evidence="2">The sequence shown here is derived from an EMBL/GenBank/DDBJ whole genome shotgun (WGS) entry which is preliminary data.</text>
</comment>
<dbReference type="AlphaFoldDB" id="A0AAW1PTK6"/>
<dbReference type="InterPro" id="IPR037198">
    <property type="entry name" value="MutL_C_sf"/>
</dbReference>
<evidence type="ECO:0000313" key="3">
    <source>
        <dbReference type="Proteomes" id="UP001465755"/>
    </source>
</evidence>
<sequence>MTSKAILAPTNDAVNQVNAIAAPRTPPFEKYDAIEDASITCPTLIPEVLTRQQLQQGRALAQIDATFIAVATAGVLTIVDQHAADERVKQEQLRGEVLDEQRMPREPVSTPLVPAERLYLDSHQLATLRTHAARVASWGWG</sequence>
<dbReference type="SUPFAM" id="SSF118116">
    <property type="entry name" value="DNA mismatch repair protein MutL"/>
    <property type="match status" value="1"/>
</dbReference>
<evidence type="ECO:0000259" key="1">
    <source>
        <dbReference type="Pfam" id="PF08676"/>
    </source>
</evidence>
<dbReference type="InterPro" id="IPR042120">
    <property type="entry name" value="MutL_C_dimsub"/>
</dbReference>